<protein>
    <submittedName>
        <fullName evidence="1">Uncharacterized protein</fullName>
    </submittedName>
</protein>
<accession>A0A5C1ABD1</accession>
<proteinExistence type="predicted"/>
<gene>
    <name evidence="1" type="ORF">PX52LOC_03511</name>
</gene>
<evidence type="ECO:0000313" key="2">
    <source>
        <dbReference type="Proteomes" id="UP000324974"/>
    </source>
</evidence>
<evidence type="ECO:0000313" key="1">
    <source>
        <dbReference type="EMBL" id="QEL16551.1"/>
    </source>
</evidence>
<reference evidence="2" key="1">
    <citation type="submission" date="2019-08" db="EMBL/GenBank/DDBJ databases">
        <title>Limnoglobus roseus gen. nov., sp. nov., a novel freshwater planctomycete with a giant genome from the family Gemmataceae.</title>
        <authorList>
            <person name="Kulichevskaya I.S."/>
            <person name="Naumoff D.G."/>
            <person name="Miroshnikov K."/>
            <person name="Ivanova A."/>
            <person name="Philippov D.A."/>
            <person name="Hakobyan A."/>
            <person name="Rijpstra I.C."/>
            <person name="Sinninghe Damste J.S."/>
            <person name="Liesack W."/>
            <person name="Dedysh S.N."/>
        </authorList>
    </citation>
    <scope>NUCLEOTIDE SEQUENCE [LARGE SCALE GENOMIC DNA]</scope>
    <source>
        <strain evidence="2">PX52</strain>
    </source>
</reference>
<dbReference type="Proteomes" id="UP000324974">
    <property type="component" value="Chromosome"/>
</dbReference>
<dbReference type="AlphaFoldDB" id="A0A5C1ABD1"/>
<organism evidence="1 2">
    <name type="scientific">Limnoglobus roseus</name>
    <dbReference type="NCBI Taxonomy" id="2598579"/>
    <lineage>
        <taxon>Bacteria</taxon>
        <taxon>Pseudomonadati</taxon>
        <taxon>Planctomycetota</taxon>
        <taxon>Planctomycetia</taxon>
        <taxon>Gemmatales</taxon>
        <taxon>Gemmataceae</taxon>
        <taxon>Limnoglobus</taxon>
    </lineage>
</organism>
<sequence>MIYDKSEPDDIGNVSLCYRADAWLWCNLQETQGQITDVNGSPQTGARAIITVTGYPALTALDMLKDTSDQIWRIETLYYANNNTICDCFRFDSGFEDFVICD</sequence>
<keyword evidence="2" id="KW-1185">Reference proteome</keyword>
<dbReference type="EMBL" id="CP042425">
    <property type="protein sequence ID" value="QEL16551.1"/>
    <property type="molecule type" value="Genomic_DNA"/>
</dbReference>
<name>A0A5C1ABD1_9BACT</name>
<dbReference type="KEGG" id="lrs:PX52LOC_03511"/>
<dbReference type="RefSeq" id="WP_149111268.1">
    <property type="nucleotide sequence ID" value="NZ_CP042425.1"/>
</dbReference>